<name>A0A9P6U9R0_9FUNG</name>
<sequence>MSLLKVVIVGADIGTLTLALILEQAGIDYILLESQESVPVVAGGIILHPTILPLLEQLSLRDDLLFNSQPIEQVMILDADMEHISSFDWSARQSRYSAWSRFMSRLEYCEMLLERLPESKILFDKNVVSVKTVDRDNGDSNNSSGTAQDDVSLNPREESGLACDLLAEKGEARGVTVECADGSFYRGHIIIGDVNSKVEQKLVNSNNSNNINGHHAEEGKEGPIREIQYHVSGITEALDPQRIPLLRDDTTELRLVLDDKNSLSWWAATLVDHRIAWQVTKRISLPEKSSRVADIGSIRSEPDAATVMNQISNTMMCPLGGTMEQLFLWTTNISCKRWDDSRTSPRPSSCRVQILGEGADTQIV</sequence>
<feature type="region of interest" description="Disordered" evidence="1">
    <location>
        <begin position="133"/>
        <end position="154"/>
    </location>
</feature>
<accession>A0A9P6U9R0</accession>
<evidence type="ECO:0000313" key="3">
    <source>
        <dbReference type="Proteomes" id="UP000726737"/>
    </source>
</evidence>
<dbReference type="GO" id="GO:0004497">
    <property type="term" value="F:monooxygenase activity"/>
    <property type="evidence" value="ECO:0007669"/>
    <property type="project" value="InterPro"/>
</dbReference>
<keyword evidence="3" id="KW-1185">Reference proteome</keyword>
<reference evidence="2" key="1">
    <citation type="journal article" date="2020" name="Fungal Divers.">
        <title>Resolving the Mortierellaceae phylogeny through synthesis of multi-gene phylogenetics and phylogenomics.</title>
        <authorList>
            <person name="Vandepol N."/>
            <person name="Liber J."/>
            <person name="Desiro A."/>
            <person name="Na H."/>
            <person name="Kennedy M."/>
            <person name="Barry K."/>
            <person name="Grigoriev I.V."/>
            <person name="Miller A.N."/>
            <person name="O'Donnell K."/>
            <person name="Stajich J.E."/>
            <person name="Bonito G."/>
        </authorList>
    </citation>
    <scope>NUCLEOTIDE SEQUENCE</scope>
    <source>
        <strain evidence="2">KOD948</strain>
    </source>
</reference>
<dbReference type="PANTHER" id="PTHR47356">
    <property type="entry name" value="FAD-DEPENDENT MONOOXYGENASE ASQG-RELATED"/>
    <property type="match status" value="1"/>
</dbReference>
<dbReference type="SUPFAM" id="SSF51905">
    <property type="entry name" value="FAD/NAD(P)-binding domain"/>
    <property type="match status" value="1"/>
</dbReference>
<evidence type="ECO:0008006" key="4">
    <source>
        <dbReference type="Google" id="ProtNLM"/>
    </source>
</evidence>
<dbReference type="AlphaFoldDB" id="A0A9P6U9R0"/>
<dbReference type="EMBL" id="JAAAJA010000013">
    <property type="protein sequence ID" value="KAG0266728.1"/>
    <property type="molecule type" value="Genomic_DNA"/>
</dbReference>
<proteinExistence type="predicted"/>
<dbReference type="InterPro" id="IPR050562">
    <property type="entry name" value="FAD_mOase_fung"/>
</dbReference>
<feature type="compositionally biased region" description="Polar residues" evidence="1">
    <location>
        <begin position="139"/>
        <end position="151"/>
    </location>
</feature>
<evidence type="ECO:0000256" key="1">
    <source>
        <dbReference type="SAM" id="MobiDB-lite"/>
    </source>
</evidence>
<evidence type="ECO:0000313" key="2">
    <source>
        <dbReference type="EMBL" id="KAG0266728.1"/>
    </source>
</evidence>
<dbReference type="OrthoDB" id="2331576at2759"/>
<dbReference type="Gene3D" id="3.50.50.60">
    <property type="entry name" value="FAD/NAD(P)-binding domain"/>
    <property type="match status" value="1"/>
</dbReference>
<dbReference type="Proteomes" id="UP000726737">
    <property type="component" value="Unassembled WGS sequence"/>
</dbReference>
<comment type="caution">
    <text evidence="2">The sequence shown here is derived from an EMBL/GenBank/DDBJ whole genome shotgun (WGS) entry which is preliminary data.</text>
</comment>
<organism evidence="2 3">
    <name type="scientific">Mortierella polycephala</name>
    <dbReference type="NCBI Taxonomy" id="41804"/>
    <lineage>
        <taxon>Eukaryota</taxon>
        <taxon>Fungi</taxon>
        <taxon>Fungi incertae sedis</taxon>
        <taxon>Mucoromycota</taxon>
        <taxon>Mortierellomycotina</taxon>
        <taxon>Mortierellomycetes</taxon>
        <taxon>Mortierellales</taxon>
        <taxon>Mortierellaceae</taxon>
        <taxon>Mortierella</taxon>
    </lineage>
</organism>
<dbReference type="PANTHER" id="PTHR47356:SF2">
    <property type="entry name" value="FAD-BINDING DOMAIN-CONTAINING PROTEIN-RELATED"/>
    <property type="match status" value="1"/>
</dbReference>
<gene>
    <name evidence="2" type="ORF">BG011_001187</name>
</gene>
<dbReference type="InterPro" id="IPR036188">
    <property type="entry name" value="FAD/NAD-bd_sf"/>
</dbReference>
<protein>
    <recommendedName>
        <fullName evidence="4">FAD-binding domain-containing protein</fullName>
    </recommendedName>
</protein>